<dbReference type="GO" id="GO:0016852">
    <property type="term" value="F:sirohydrochlorin cobaltochelatase activity"/>
    <property type="evidence" value="ECO:0007669"/>
    <property type="project" value="InterPro"/>
</dbReference>
<dbReference type="EMBL" id="AGCJ01000005">
    <property type="protein sequence ID" value="EHM43703.1"/>
    <property type="molecule type" value="Genomic_DNA"/>
</dbReference>
<dbReference type="SUPFAM" id="SSF53800">
    <property type="entry name" value="Chelatase"/>
    <property type="match status" value="1"/>
</dbReference>
<dbReference type="Pfam" id="PF06180">
    <property type="entry name" value="CbiK"/>
    <property type="match status" value="1"/>
</dbReference>
<feature type="chain" id="PRO_5003529255" evidence="1">
    <location>
        <begin position="30"/>
        <end position="140"/>
    </location>
</feature>
<dbReference type="InterPro" id="IPR010388">
    <property type="entry name" value="Anaerobic_Co-chelatase"/>
</dbReference>
<dbReference type="eggNOG" id="COG4822">
    <property type="taxonomic scope" value="Bacteria"/>
</dbReference>
<protein>
    <submittedName>
        <fullName evidence="2">Uncharacterized protein</fullName>
    </submittedName>
</protein>
<dbReference type="GO" id="GO:0019251">
    <property type="term" value="P:anaerobic cobalamin biosynthetic process"/>
    <property type="evidence" value="ECO:0007669"/>
    <property type="project" value="InterPro"/>
</dbReference>
<reference evidence="2 3" key="1">
    <citation type="submission" date="2011-08" db="EMBL/GenBank/DDBJ databases">
        <authorList>
            <person name="Weinstock G."/>
            <person name="Sodergren E."/>
            <person name="Clifton S."/>
            <person name="Fulton L."/>
            <person name="Fulton B."/>
            <person name="Courtney L."/>
            <person name="Fronick C."/>
            <person name="Harrison M."/>
            <person name="Strong C."/>
            <person name="Farmer C."/>
            <person name="Delahaunty K."/>
            <person name="Markovic C."/>
            <person name="Hall O."/>
            <person name="Minx P."/>
            <person name="Tomlinson C."/>
            <person name="Mitreva M."/>
            <person name="Hou S."/>
            <person name="Chen J."/>
            <person name="Wollam A."/>
            <person name="Pepin K.H."/>
            <person name="Johnson M."/>
            <person name="Bhonagiri V."/>
            <person name="Zhang X."/>
            <person name="Suruliraj S."/>
            <person name="Warren W."/>
            <person name="Chinwalla A."/>
            <person name="Mardis E.R."/>
            <person name="Wilson R.K."/>
        </authorList>
    </citation>
    <scope>NUCLEOTIDE SEQUENCE [LARGE SCALE GENOMIC DNA]</scope>
    <source>
        <strain evidence="2 3">F0357</strain>
    </source>
</reference>
<comment type="caution">
    <text evidence="2">The sequence shown here is derived from an EMBL/GenBank/DDBJ whole genome shotgun (WGS) entry which is preliminary data.</text>
</comment>
<keyword evidence="3" id="KW-1185">Reference proteome</keyword>
<feature type="signal peptide" evidence="1">
    <location>
        <begin position="1"/>
        <end position="29"/>
    </location>
</feature>
<keyword evidence="1" id="KW-0732">Signal</keyword>
<dbReference type="AlphaFoldDB" id="G9YET0"/>
<sequence>MKKEMLKKVCLLSVAAMTLGAFTGVPAQAGYTLNPEVKDATPALKQAAEIGVRKHETEALKNEKDKDAILVLSFGTTYKNSREKTINKTVEDIQAAHPHTKVVLAFTSHIMLTASGRRKALRFRRRKKRWPGLKKKAIHV</sequence>
<name>G9YET0_9FIRM</name>
<gene>
    <name evidence="2" type="ORF">HMPREF0080_00140</name>
</gene>
<dbReference type="STRING" id="861450.HMPREF0080_00140"/>
<dbReference type="PATRIC" id="fig|861450.3.peg.133"/>
<evidence type="ECO:0000256" key="1">
    <source>
        <dbReference type="SAM" id="SignalP"/>
    </source>
</evidence>
<evidence type="ECO:0000313" key="2">
    <source>
        <dbReference type="EMBL" id="EHM43703.1"/>
    </source>
</evidence>
<evidence type="ECO:0000313" key="3">
    <source>
        <dbReference type="Proteomes" id="UP000005481"/>
    </source>
</evidence>
<dbReference type="Gene3D" id="3.40.50.1400">
    <property type="match status" value="1"/>
</dbReference>
<organism evidence="2 3">
    <name type="scientific">Anaeroglobus geminatus F0357</name>
    <dbReference type="NCBI Taxonomy" id="861450"/>
    <lineage>
        <taxon>Bacteria</taxon>
        <taxon>Bacillati</taxon>
        <taxon>Bacillota</taxon>
        <taxon>Negativicutes</taxon>
        <taxon>Veillonellales</taxon>
        <taxon>Veillonellaceae</taxon>
        <taxon>Anaeroglobus</taxon>
    </lineage>
</organism>
<dbReference type="HOGENOM" id="CLU_1830949_0_0_9"/>
<dbReference type="Proteomes" id="UP000005481">
    <property type="component" value="Unassembled WGS sequence"/>
</dbReference>
<proteinExistence type="predicted"/>
<accession>G9YET0</accession>